<name>A0A953LJR4_SYMTR</name>
<keyword evidence="1" id="KW-0812">Transmembrane</keyword>
<feature type="transmembrane region" description="Helical" evidence="1">
    <location>
        <begin position="94"/>
        <end position="115"/>
    </location>
</feature>
<evidence type="ECO:0000256" key="1">
    <source>
        <dbReference type="SAM" id="Phobius"/>
    </source>
</evidence>
<dbReference type="EMBL" id="PIUK01000186">
    <property type="protein sequence ID" value="MBY6277474.1"/>
    <property type="molecule type" value="Genomic_DNA"/>
</dbReference>
<feature type="transmembrane region" description="Helical" evidence="1">
    <location>
        <begin position="232"/>
        <end position="250"/>
    </location>
</feature>
<dbReference type="AlphaFoldDB" id="A0A953LJR4"/>
<organism evidence="2 3">
    <name type="scientific">Symbiobacterium thermophilum</name>
    <dbReference type="NCBI Taxonomy" id="2734"/>
    <lineage>
        <taxon>Bacteria</taxon>
        <taxon>Bacillati</taxon>
        <taxon>Bacillota</taxon>
        <taxon>Clostridia</taxon>
        <taxon>Eubacteriales</taxon>
        <taxon>Symbiobacteriaceae</taxon>
        <taxon>Symbiobacterium</taxon>
    </lineage>
</organism>
<gene>
    <name evidence="2" type="ORF">CWE10_14920</name>
</gene>
<feature type="transmembrane region" description="Helical" evidence="1">
    <location>
        <begin position="282"/>
        <end position="306"/>
    </location>
</feature>
<reference evidence="2" key="1">
    <citation type="submission" date="2017-11" db="EMBL/GenBank/DDBJ databases">
        <title>Three new genomes from thermophilic consortium.</title>
        <authorList>
            <person name="Quaggio R."/>
            <person name="Amgarten D."/>
            <person name="Setubal J.C."/>
        </authorList>
    </citation>
    <scope>NUCLEOTIDE SEQUENCE</scope>
    <source>
        <strain evidence="2">ZCTH01-B2</strain>
    </source>
</reference>
<keyword evidence="1" id="KW-0472">Membrane</keyword>
<dbReference type="Pfam" id="PF10797">
    <property type="entry name" value="YhfT"/>
    <property type="match status" value="1"/>
</dbReference>
<dbReference type="Proteomes" id="UP000732377">
    <property type="component" value="Unassembled WGS sequence"/>
</dbReference>
<evidence type="ECO:0000313" key="3">
    <source>
        <dbReference type="Proteomes" id="UP000732377"/>
    </source>
</evidence>
<keyword evidence="1" id="KW-1133">Transmembrane helix</keyword>
<feature type="transmembrane region" description="Helical" evidence="1">
    <location>
        <begin position="135"/>
        <end position="154"/>
    </location>
</feature>
<dbReference type="InterPro" id="IPR019733">
    <property type="entry name" value="Uncharacterised_YhfT"/>
</dbReference>
<dbReference type="RefSeq" id="WP_273380712.1">
    <property type="nucleotide sequence ID" value="NZ_PIUK01000186.1"/>
</dbReference>
<feature type="transmembrane region" description="Helical" evidence="1">
    <location>
        <begin position="49"/>
        <end position="82"/>
    </location>
</feature>
<feature type="transmembrane region" description="Helical" evidence="1">
    <location>
        <begin position="312"/>
        <end position="337"/>
    </location>
</feature>
<feature type="transmembrane region" description="Helical" evidence="1">
    <location>
        <begin position="357"/>
        <end position="388"/>
    </location>
</feature>
<evidence type="ECO:0000313" key="2">
    <source>
        <dbReference type="EMBL" id="MBY6277474.1"/>
    </source>
</evidence>
<comment type="caution">
    <text evidence="2">The sequence shown here is derived from an EMBL/GenBank/DDBJ whole genome shotgun (WGS) entry which is preliminary data.</text>
</comment>
<accession>A0A953LJR4</accession>
<sequence length="423" mass="43786">METLQLVVAALMGGLAAYLAQQGIAVFNDGLRPLLPEFLEGRMNRRELALTSFALCFGLVIGFGIPFSLTSQIILIHSVFLATDIIGTSSPNKWLAAGLGAAWGVLLTIGLQALVDLFALLPVNFLDALGQVSSPITAAFAVFPALAVALHHGWKKGAITFALQMLARQIVVRVNPIQFGTASINLNAEGTALVIGMILLLVFAAREKAEVTGDASLAAVFSDRVQRIKKNVLVLSIMGALVAAAANLGVVAGDPISLGLAAEGNIVDAGIAALARGIGFVPLVATTAVATGVYGPVGMTFVFAAGFFSPHWIVAAILGAVIVFLEVMLLDVIARFLDRFPGVRAAGEHIRTAMTKVLEIALLVGGMIAGNAMAPGLGYFIVAAIVVLNEAAGLPVNRLAIGPVAAILTGILVNILKVLTLFS</sequence>
<feature type="transmembrane region" description="Helical" evidence="1">
    <location>
        <begin position="400"/>
        <end position="422"/>
    </location>
</feature>
<evidence type="ECO:0008006" key="4">
    <source>
        <dbReference type="Google" id="ProtNLM"/>
    </source>
</evidence>
<protein>
    <recommendedName>
        <fullName evidence="4">Transport system permease protein</fullName>
    </recommendedName>
</protein>
<proteinExistence type="predicted"/>